<feature type="compositionally biased region" description="Basic and acidic residues" evidence="1">
    <location>
        <begin position="261"/>
        <end position="273"/>
    </location>
</feature>
<feature type="region of interest" description="Disordered" evidence="1">
    <location>
        <begin position="391"/>
        <end position="434"/>
    </location>
</feature>
<accession>A0ABQ9XAJ2</accession>
<keyword evidence="3" id="KW-1185">Reference proteome</keyword>
<evidence type="ECO:0000313" key="3">
    <source>
        <dbReference type="Proteomes" id="UP001281761"/>
    </source>
</evidence>
<gene>
    <name evidence="2" type="ORF">BLNAU_16347</name>
</gene>
<evidence type="ECO:0000256" key="1">
    <source>
        <dbReference type="SAM" id="MobiDB-lite"/>
    </source>
</evidence>
<feature type="compositionally biased region" description="Basic and acidic residues" evidence="1">
    <location>
        <begin position="404"/>
        <end position="417"/>
    </location>
</feature>
<feature type="region of interest" description="Disordered" evidence="1">
    <location>
        <begin position="190"/>
        <end position="230"/>
    </location>
</feature>
<feature type="compositionally biased region" description="Polar residues" evidence="1">
    <location>
        <begin position="244"/>
        <end position="260"/>
    </location>
</feature>
<name>A0ABQ9XAJ2_9EUKA</name>
<dbReference type="Proteomes" id="UP001281761">
    <property type="component" value="Unassembled WGS sequence"/>
</dbReference>
<dbReference type="EMBL" id="JARBJD010000170">
    <property type="protein sequence ID" value="KAK2948709.1"/>
    <property type="molecule type" value="Genomic_DNA"/>
</dbReference>
<proteinExistence type="predicted"/>
<evidence type="ECO:0000313" key="2">
    <source>
        <dbReference type="EMBL" id="KAK2948709.1"/>
    </source>
</evidence>
<sequence length="458" mass="51501">MRNSISPPLLQTSSLLNTVVTLLRSPSKQLSDEVPTEFFQNQHFKNSMDKVDEVDWNLANETLVERCHPTRLRCASASCCWDATRRGEQEEDLGDGEAETVRRLADCGMESENSADETPRFFRPNASNIHSHVVLTPHTTTIPVDSLSHPHPHSLPKTLSQPLSNELVLLPHPNALRLFLATRAPLPCTDTNTRTSTTSSCPDLEPGRRNTPPACAEEAASEGRGGCRRGGGRRLGHAFRQHRANPSVSSASTKHIAQSNTRKENTTRTDIHVTHARRKPKPGRERHTQAIDRKRRHFLHHRRILESYNPNFELWQSLNDNVDKGARAAEENRRHIETEVLDELAVDAVDTSVTYEQQLRESSLRDVVRKMKPFLKQSSILIPTLPKSDALVNHQSGEDTPAEECNHNEADHSDRSRSSCRRWKTGRETDQRLTRKAEAELANAEIAQRGSQVSGTCE</sequence>
<feature type="region of interest" description="Disordered" evidence="1">
    <location>
        <begin position="242"/>
        <end position="288"/>
    </location>
</feature>
<feature type="compositionally biased region" description="Basic and acidic residues" evidence="1">
    <location>
        <begin position="425"/>
        <end position="434"/>
    </location>
</feature>
<comment type="caution">
    <text evidence="2">The sequence shown here is derived from an EMBL/GenBank/DDBJ whole genome shotgun (WGS) entry which is preliminary data.</text>
</comment>
<organism evidence="2 3">
    <name type="scientific">Blattamonas nauphoetae</name>
    <dbReference type="NCBI Taxonomy" id="2049346"/>
    <lineage>
        <taxon>Eukaryota</taxon>
        <taxon>Metamonada</taxon>
        <taxon>Preaxostyla</taxon>
        <taxon>Oxymonadida</taxon>
        <taxon>Blattamonas</taxon>
    </lineage>
</organism>
<reference evidence="2 3" key="1">
    <citation type="journal article" date="2022" name="bioRxiv">
        <title>Genomics of Preaxostyla Flagellates Illuminates Evolutionary Transitions and the Path Towards Mitochondrial Loss.</title>
        <authorList>
            <person name="Novak L.V.F."/>
            <person name="Treitli S.C."/>
            <person name="Pyrih J."/>
            <person name="Halakuc P."/>
            <person name="Pipaliya S.V."/>
            <person name="Vacek V."/>
            <person name="Brzon O."/>
            <person name="Soukal P."/>
            <person name="Eme L."/>
            <person name="Dacks J.B."/>
            <person name="Karnkowska A."/>
            <person name="Elias M."/>
            <person name="Hampl V."/>
        </authorList>
    </citation>
    <scope>NUCLEOTIDE SEQUENCE [LARGE SCALE GENOMIC DNA]</scope>
    <source>
        <strain evidence="2">NAU3</strain>
        <tissue evidence="2">Gut</tissue>
    </source>
</reference>
<feature type="compositionally biased region" description="Low complexity" evidence="1">
    <location>
        <begin position="190"/>
        <end position="200"/>
    </location>
</feature>
<protein>
    <submittedName>
        <fullName evidence="2">Uncharacterized protein</fullName>
    </submittedName>
</protein>